<evidence type="ECO:0000256" key="1">
    <source>
        <dbReference type="SAM" id="MobiDB-lite"/>
    </source>
</evidence>
<organism evidence="3 4">
    <name type="scientific">Globisporangium ultimum (strain ATCC 200006 / CBS 805.95 / DAOM BR144)</name>
    <name type="common">Pythium ultimum</name>
    <dbReference type="NCBI Taxonomy" id="431595"/>
    <lineage>
        <taxon>Eukaryota</taxon>
        <taxon>Sar</taxon>
        <taxon>Stramenopiles</taxon>
        <taxon>Oomycota</taxon>
        <taxon>Peronosporomycetes</taxon>
        <taxon>Pythiales</taxon>
        <taxon>Pythiaceae</taxon>
        <taxon>Globisporangium</taxon>
    </lineage>
</organism>
<dbReference type="InParanoid" id="K3WJD9"/>
<evidence type="ECO:0000313" key="4">
    <source>
        <dbReference type="Proteomes" id="UP000019132"/>
    </source>
</evidence>
<reference evidence="3" key="3">
    <citation type="submission" date="2015-02" db="UniProtKB">
        <authorList>
            <consortium name="EnsemblProtists"/>
        </authorList>
    </citation>
    <scope>IDENTIFICATION</scope>
    <source>
        <strain evidence="3">DAOM BR144</strain>
    </source>
</reference>
<sequence>MMTHGFLPHSRPETETISISIGVGAAGHTASSIVLPRGHDLVKHLERLLPAMTKATAYPPRPQQHDAVRGLASLSSSPYQMPAPAHYNHLPASYDMHPHSPYHSDSSSGSHTPLGSFSGDHMATQYTGVRRRRGPAGAQGAGKKCQFPNCEKISVSRGLCRGHGGGRRCQHAGCSKGAQSRSDFCWAHGGGQRCEVKNCMRSRKSKRFCVAHLSWEGVASNSDATTHHAREIPVTSHRIYEQPKTIMPKPAATYVPEIPALASSGKLPSLQQALLKNQCVPTTVRPSFMHSTTAVLS</sequence>
<feature type="region of interest" description="Disordered" evidence="1">
    <location>
        <begin position="98"/>
        <end position="121"/>
    </location>
</feature>
<feature type="domain" description="WRKY19-like zinc finger" evidence="2">
    <location>
        <begin position="166"/>
        <end position="190"/>
    </location>
</feature>
<dbReference type="HOGENOM" id="CLU_080857_0_0_1"/>
<reference evidence="4" key="2">
    <citation type="submission" date="2010-04" db="EMBL/GenBank/DDBJ databases">
        <authorList>
            <person name="Buell R."/>
            <person name="Hamilton J."/>
            <person name="Hostetler J."/>
        </authorList>
    </citation>
    <scope>NUCLEOTIDE SEQUENCE [LARGE SCALE GENOMIC DNA]</scope>
    <source>
        <strain evidence="4">DAOM:BR144</strain>
    </source>
</reference>
<feature type="compositionally biased region" description="Low complexity" evidence="1">
    <location>
        <begin position="99"/>
        <end position="118"/>
    </location>
</feature>
<evidence type="ECO:0000259" key="2">
    <source>
        <dbReference type="Pfam" id="PF24906"/>
    </source>
</evidence>
<dbReference type="Proteomes" id="UP000019132">
    <property type="component" value="Unassembled WGS sequence"/>
</dbReference>
<evidence type="ECO:0000313" key="3">
    <source>
        <dbReference type="EnsemblProtists" id="PYU1_T005081"/>
    </source>
</evidence>
<dbReference type="EMBL" id="GL376564">
    <property type="status" value="NOT_ANNOTATED_CDS"/>
    <property type="molecule type" value="Genomic_DNA"/>
</dbReference>
<keyword evidence="4" id="KW-1185">Reference proteome</keyword>
<dbReference type="Pfam" id="PF24906">
    <property type="entry name" value="Zf_WRKY19"/>
    <property type="match status" value="2"/>
</dbReference>
<accession>K3WJD9</accession>
<dbReference type="AlphaFoldDB" id="K3WJD9"/>
<name>K3WJD9_GLOUD</name>
<dbReference type="VEuPathDB" id="FungiDB:PYU1_G005070"/>
<dbReference type="PANTHER" id="PTHR31827">
    <property type="entry name" value="EMB|CAB89363.1"/>
    <property type="match status" value="1"/>
</dbReference>
<dbReference type="STRING" id="431595.K3WJD9"/>
<dbReference type="EnsemblProtists" id="PYU1_T005081">
    <property type="protein sequence ID" value="PYU1_T005081"/>
    <property type="gene ID" value="PYU1_G005070"/>
</dbReference>
<dbReference type="InterPro" id="IPR056866">
    <property type="entry name" value="Znf_WRKY19"/>
</dbReference>
<reference evidence="4" key="1">
    <citation type="journal article" date="2010" name="Genome Biol.">
        <title>Genome sequence of the necrotrophic plant pathogen Pythium ultimum reveals original pathogenicity mechanisms and effector repertoire.</title>
        <authorList>
            <person name="Levesque C.A."/>
            <person name="Brouwer H."/>
            <person name="Cano L."/>
            <person name="Hamilton J.P."/>
            <person name="Holt C."/>
            <person name="Huitema E."/>
            <person name="Raffaele S."/>
            <person name="Robideau G.P."/>
            <person name="Thines M."/>
            <person name="Win J."/>
            <person name="Zerillo M.M."/>
            <person name="Beakes G.W."/>
            <person name="Boore J.L."/>
            <person name="Busam D."/>
            <person name="Dumas B."/>
            <person name="Ferriera S."/>
            <person name="Fuerstenberg S.I."/>
            <person name="Gachon C.M."/>
            <person name="Gaulin E."/>
            <person name="Govers F."/>
            <person name="Grenville-Briggs L."/>
            <person name="Horner N."/>
            <person name="Hostetler J."/>
            <person name="Jiang R.H."/>
            <person name="Johnson J."/>
            <person name="Krajaejun T."/>
            <person name="Lin H."/>
            <person name="Meijer H.J."/>
            <person name="Moore B."/>
            <person name="Morris P."/>
            <person name="Phuntmart V."/>
            <person name="Puiu D."/>
            <person name="Shetty J."/>
            <person name="Stajich J.E."/>
            <person name="Tripathy S."/>
            <person name="Wawra S."/>
            <person name="van West P."/>
            <person name="Whitty B.R."/>
            <person name="Coutinho P.M."/>
            <person name="Henrissat B."/>
            <person name="Martin F."/>
            <person name="Thomas P.D."/>
            <person name="Tyler B.M."/>
            <person name="De Vries R.P."/>
            <person name="Kamoun S."/>
            <person name="Yandell M."/>
            <person name="Tisserat N."/>
            <person name="Buell C.R."/>
        </authorList>
    </citation>
    <scope>NUCLEOTIDE SEQUENCE</scope>
    <source>
        <strain evidence="4">DAOM:BR144</strain>
    </source>
</reference>
<dbReference type="PANTHER" id="PTHR31827:SF1">
    <property type="entry name" value="EMB|CAB89363.1"/>
    <property type="match status" value="1"/>
</dbReference>
<proteinExistence type="predicted"/>
<protein>
    <recommendedName>
        <fullName evidence="2">WRKY19-like zinc finger domain-containing protein</fullName>
    </recommendedName>
</protein>
<dbReference type="eggNOG" id="ENOG502SN20">
    <property type="taxonomic scope" value="Eukaryota"/>
</dbReference>
<feature type="domain" description="WRKY19-like zinc finger" evidence="2">
    <location>
        <begin position="142"/>
        <end position="165"/>
    </location>
</feature>
<dbReference type="OMA" id="TTHHARE"/>